<accession>A0ABU8AXH8</accession>
<feature type="signal peptide" evidence="1">
    <location>
        <begin position="1"/>
        <end position="31"/>
    </location>
</feature>
<evidence type="ECO:0008006" key="4">
    <source>
        <dbReference type="Google" id="ProtNLM"/>
    </source>
</evidence>
<comment type="caution">
    <text evidence="2">The sequence shown here is derived from an EMBL/GenBank/DDBJ whole genome shotgun (WGS) entry which is preliminary data.</text>
</comment>
<proteinExistence type="predicted"/>
<reference evidence="2" key="1">
    <citation type="submission" date="2023-04" db="EMBL/GenBank/DDBJ databases">
        <title>Genomic diversity of scab-causing Streptomyces spp. in the province of Quebec, Canada.</title>
        <authorList>
            <person name="Biessy A."/>
            <person name="Cadieux M."/>
            <person name="Ciotola M."/>
            <person name="Filion M."/>
        </authorList>
    </citation>
    <scope>NUCLEOTIDE SEQUENCE</scope>
    <source>
        <strain evidence="2">B21-115</strain>
    </source>
</reference>
<feature type="chain" id="PRO_5046669676" description="Secreted protein" evidence="1">
    <location>
        <begin position="32"/>
        <end position="158"/>
    </location>
</feature>
<sequence>MSVGRIRNRAAALVVTLIAAVLVPLAAPAQAAQAAQNGAAGTTAWTPEIYPLFSGESVERDVSSFTRDARLRACALRDGIACVSVGQGDGKHSLFHLYKCDTRSLSNFIDALAVVNHQTGGAQVHFWGPRYEVYIPADNTVHPVENHLTYDFDRLDLC</sequence>
<protein>
    <recommendedName>
        <fullName evidence="4">Secreted protein</fullName>
    </recommendedName>
</protein>
<keyword evidence="1" id="KW-0732">Signal</keyword>
<evidence type="ECO:0000256" key="1">
    <source>
        <dbReference type="SAM" id="SignalP"/>
    </source>
</evidence>
<gene>
    <name evidence="2" type="ORF">QBA35_34670</name>
</gene>
<dbReference type="EMBL" id="JARULZ010000002">
    <property type="protein sequence ID" value="MEH0638382.1"/>
    <property type="molecule type" value="Genomic_DNA"/>
</dbReference>
<organism evidence="2 3">
    <name type="scientific">Streptomyces bottropensis</name>
    <dbReference type="NCBI Taxonomy" id="42235"/>
    <lineage>
        <taxon>Bacteria</taxon>
        <taxon>Bacillati</taxon>
        <taxon>Actinomycetota</taxon>
        <taxon>Actinomycetes</taxon>
        <taxon>Kitasatosporales</taxon>
        <taxon>Streptomycetaceae</taxon>
        <taxon>Streptomyces</taxon>
    </lineage>
</organism>
<dbReference type="Proteomes" id="UP001310290">
    <property type="component" value="Unassembled WGS sequence"/>
</dbReference>
<evidence type="ECO:0000313" key="3">
    <source>
        <dbReference type="Proteomes" id="UP001310290"/>
    </source>
</evidence>
<name>A0ABU8AXH8_9ACTN</name>
<keyword evidence="3" id="KW-1185">Reference proteome</keyword>
<evidence type="ECO:0000313" key="2">
    <source>
        <dbReference type="EMBL" id="MEH0638382.1"/>
    </source>
</evidence>
<dbReference type="RefSeq" id="WP_334661037.1">
    <property type="nucleotide sequence ID" value="NZ_JARULZ010000002.1"/>
</dbReference>